<gene>
    <name evidence="6" type="ORF">BBK14_18385</name>
</gene>
<dbReference type="EMBL" id="MAXA01000214">
    <property type="protein sequence ID" value="OHV28100.1"/>
    <property type="molecule type" value="Genomic_DNA"/>
</dbReference>
<evidence type="ECO:0000256" key="3">
    <source>
        <dbReference type="PROSITE-ProRule" id="PRU01091"/>
    </source>
</evidence>
<comment type="similarity">
    <text evidence="1">Belongs to the AfsR/DnrI/RedD regulatory family.</text>
</comment>
<dbReference type="SUPFAM" id="SSF48452">
    <property type="entry name" value="TPR-like"/>
    <property type="match status" value="2"/>
</dbReference>
<dbReference type="CDD" id="cd15831">
    <property type="entry name" value="BTAD"/>
    <property type="match status" value="1"/>
</dbReference>
<dbReference type="InterPro" id="IPR041664">
    <property type="entry name" value="AAA_16"/>
</dbReference>
<feature type="domain" description="OmpR/PhoB-type" evidence="5">
    <location>
        <begin position="1"/>
        <end position="98"/>
    </location>
</feature>
<protein>
    <recommendedName>
        <fullName evidence="5">OmpR/PhoB-type domain-containing protein</fullName>
    </recommendedName>
</protein>
<dbReference type="SMART" id="SM00862">
    <property type="entry name" value="Trans_reg_C"/>
    <property type="match status" value="1"/>
</dbReference>
<dbReference type="SMART" id="SM00382">
    <property type="entry name" value="AAA"/>
    <property type="match status" value="1"/>
</dbReference>
<dbReference type="RefSeq" id="WP_071063989.1">
    <property type="nucleotide sequence ID" value="NZ_MAXA01000214.1"/>
</dbReference>
<evidence type="ECO:0000313" key="7">
    <source>
        <dbReference type="Proteomes" id="UP000179769"/>
    </source>
</evidence>
<dbReference type="AlphaFoldDB" id="A0A1S1Q2A2"/>
<feature type="region of interest" description="Disordered" evidence="4">
    <location>
        <begin position="279"/>
        <end position="310"/>
    </location>
</feature>
<dbReference type="InterPro" id="IPR011990">
    <property type="entry name" value="TPR-like_helical_dom_sf"/>
</dbReference>
<dbReference type="GO" id="GO:0006355">
    <property type="term" value="P:regulation of DNA-templated transcription"/>
    <property type="evidence" value="ECO:0007669"/>
    <property type="project" value="InterPro"/>
</dbReference>
<feature type="DNA-binding region" description="OmpR/PhoB-type" evidence="3">
    <location>
        <begin position="1"/>
        <end position="98"/>
    </location>
</feature>
<dbReference type="InterPro" id="IPR027417">
    <property type="entry name" value="P-loop_NTPase"/>
</dbReference>
<dbReference type="InterPro" id="IPR016032">
    <property type="entry name" value="Sig_transdc_resp-reg_C-effctor"/>
</dbReference>
<dbReference type="Gene3D" id="1.25.40.10">
    <property type="entry name" value="Tetratricopeptide repeat domain"/>
    <property type="match status" value="2"/>
</dbReference>
<proteinExistence type="inferred from homology"/>
<dbReference type="InterPro" id="IPR036388">
    <property type="entry name" value="WH-like_DNA-bd_sf"/>
</dbReference>
<organism evidence="6 7">
    <name type="scientific">Parafrankia soli</name>
    <dbReference type="NCBI Taxonomy" id="2599596"/>
    <lineage>
        <taxon>Bacteria</taxon>
        <taxon>Bacillati</taxon>
        <taxon>Actinomycetota</taxon>
        <taxon>Actinomycetes</taxon>
        <taxon>Frankiales</taxon>
        <taxon>Frankiaceae</taxon>
        <taxon>Parafrankia</taxon>
    </lineage>
</organism>
<dbReference type="InterPro" id="IPR005158">
    <property type="entry name" value="BTAD"/>
</dbReference>
<sequence length="1037" mass="108914">MDDADTGVEIDVLGPMRLRVDGAEVDVPGARRRALLAMLAMSRARVVGAGALIDAVWGADPPASADGTLHSHLSRVRGHLGPRAGRLVRDGAGYRLVLGADALDATRAEAFAAQARALRPTDPAAAADRLRQALDLWRGDALAEFGSAGPLGAEAARLTRLRQTLVDGLLDARLACGPAGAVIGDAEQAATADPLRESALLLLVRVLALDGRAPEALAAARDFRRRLADQTGLEASPALADLERAVARGDLAGPVPGAIQPGPPVTAGQPVTARPAVAAVTTPARRPDDPDGRGAGPARARVPRSPTPLLGRAEELDRLAELLHPDRCVTVVGPGGVGKTRLMLDLVHHAAPRWPDGATLVELAPVRDEATVPFALAQALEVTTRGDLLRAVIDYLATRRQILVIDNCEHLLDAVRDLVGELLRWVPNLTVLATSRAPLGTSGEWVFRLGPLPLPAPDTDPAGAAAVRLFLDRARQARGGRDLPATALEDAAAICRRLDGLPLAIELAASRLTALSPADLRARMDAGLDLGRGRRPPVDDDRHHTLRGTIAWSYRLLDAQAQRLFRHLAAVPGLFDLSIAEAVADAVTCSEDPEPAEDPIAALSTLVDASMVETVTDPAHPDDGTAFRMLDSIRAFGLEAARAAGELETAQILIAAWAREFTQSAAGGLHGPDGPRWGRRILTALPVLRACRERMLKHGDLAGAARISIDLGEFAAWHNNAELWAWALETADDPGLAELPEAPLLYAAASHAAWRAGSLGKARELADRALATAVDDAGVATARYALGVTDLFAGEFASSIDHLVAAAALDADLAANEMAVAALAAAYGGDADRADALVTRARQLVGTAGGPIIWSFVEYVQAEIHIHDDPVTARRHAERALAAARAGGVTFAVGISLVTLASSAVRTGDLATATAHYPEVIRLWLRTGSWPQQWTTLRNVADLFGRLGRDAEALLLSTAADADPDSSAVVGADAERVHNLVEQLRDRLGVDAVAAIRRQAAQLTRLEVVDRALTTLAELEHQGAGTPARSPAPPVVG</sequence>
<dbReference type="GO" id="GO:0003677">
    <property type="term" value="F:DNA binding"/>
    <property type="evidence" value="ECO:0007669"/>
    <property type="project" value="UniProtKB-UniRule"/>
</dbReference>
<evidence type="ECO:0000256" key="1">
    <source>
        <dbReference type="ARBA" id="ARBA00005820"/>
    </source>
</evidence>
<dbReference type="Pfam" id="PF00486">
    <property type="entry name" value="Trans_reg_C"/>
    <property type="match status" value="1"/>
</dbReference>
<dbReference type="SUPFAM" id="SSF46894">
    <property type="entry name" value="C-terminal effector domain of the bipartite response regulators"/>
    <property type="match status" value="1"/>
</dbReference>
<comment type="caution">
    <text evidence="6">The sequence shown here is derived from an EMBL/GenBank/DDBJ whole genome shotgun (WGS) entry which is preliminary data.</text>
</comment>
<dbReference type="PANTHER" id="PTHR47691">
    <property type="entry name" value="REGULATOR-RELATED"/>
    <property type="match status" value="1"/>
</dbReference>
<keyword evidence="2 3" id="KW-0238">DNA-binding</keyword>
<dbReference type="Pfam" id="PF13191">
    <property type="entry name" value="AAA_16"/>
    <property type="match status" value="1"/>
</dbReference>
<dbReference type="PANTHER" id="PTHR47691:SF3">
    <property type="entry name" value="HTH-TYPE TRANSCRIPTIONAL REGULATOR RV0890C-RELATED"/>
    <property type="match status" value="1"/>
</dbReference>
<name>A0A1S1Q2A2_9ACTN</name>
<dbReference type="Gene3D" id="3.40.50.300">
    <property type="entry name" value="P-loop containing nucleotide triphosphate hydrolases"/>
    <property type="match status" value="1"/>
</dbReference>
<dbReference type="PRINTS" id="PR00364">
    <property type="entry name" value="DISEASERSIST"/>
</dbReference>
<dbReference type="InterPro" id="IPR001867">
    <property type="entry name" value="OmpR/PhoB-type_DNA-bd"/>
</dbReference>
<dbReference type="Gene3D" id="1.10.10.10">
    <property type="entry name" value="Winged helix-like DNA-binding domain superfamily/Winged helix DNA-binding domain"/>
    <property type="match status" value="1"/>
</dbReference>
<dbReference type="SMART" id="SM01043">
    <property type="entry name" value="BTAD"/>
    <property type="match status" value="1"/>
</dbReference>
<accession>A0A1S1Q2A2</accession>
<dbReference type="PROSITE" id="PS51755">
    <property type="entry name" value="OMPR_PHOB"/>
    <property type="match status" value="1"/>
</dbReference>
<dbReference type="OrthoDB" id="3691954at2"/>
<evidence type="ECO:0000256" key="4">
    <source>
        <dbReference type="SAM" id="MobiDB-lite"/>
    </source>
</evidence>
<evidence type="ECO:0000259" key="5">
    <source>
        <dbReference type="PROSITE" id="PS51755"/>
    </source>
</evidence>
<dbReference type="GO" id="GO:0000160">
    <property type="term" value="P:phosphorelay signal transduction system"/>
    <property type="evidence" value="ECO:0007669"/>
    <property type="project" value="InterPro"/>
</dbReference>
<keyword evidence="7" id="KW-1185">Reference proteome</keyword>
<dbReference type="InterPro" id="IPR003593">
    <property type="entry name" value="AAA+_ATPase"/>
</dbReference>
<dbReference type="Pfam" id="PF03704">
    <property type="entry name" value="BTAD"/>
    <property type="match status" value="1"/>
</dbReference>
<reference evidence="7" key="1">
    <citation type="submission" date="2016-07" db="EMBL/GenBank/DDBJ databases">
        <title>Frankia sp. NRRL B-16219 Genome sequencing.</title>
        <authorList>
            <person name="Ghodhbane-Gtari F."/>
            <person name="Swanson E."/>
            <person name="Gueddou A."/>
            <person name="Louati M."/>
            <person name="Nouioui I."/>
            <person name="Hezbri K."/>
            <person name="Abebe-Akele F."/>
            <person name="Simpson S."/>
            <person name="Morris K."/>
            <person name="Thomas K."/>
            <person name="Gtari M."/>
            <person name="Tisa L.S."/>
        </authorList>
    </citation>
    <scope>NUCLEOTIDE SEQUENCE [LARGE SCALE GENOMIC DNA]</scope>
    <source>
        <strain evidence="7">NRRL B-16219</strain>
    </source>
</reference>
<evidence type="ECO:0000313" key="6">
    <source>
        <dbReference type="EMBL" id="OHV28100.1"/>
    </source>
</evidence>
<dbReference type="Proteomes" id="UP000179769">
    <property type="component" value="Unassembled WGS sequence"/>
</dbReference>
<dbReference type="SUPFAM" id="SSF52540">
    <property type="entry name" value="P-loop containing nucleoside triphosphate hydrolases"/>
    <property type="match status" value="1"/>
</dbReference>
<evidence type="ECO:0000256" key="2">
    <source>
        <dbReference type="ARBA" id="ARBA00023125"/>
    </source>
</evidence>